<dbReference type="AlphaFoldDB" id="A0AAW2DBG0"/>
<protein>
    <submittedName>
        <fullName evidence="1">Uncharacterized protein</fullName>
    </submittedName>
</protein>
<gene>
    <name evidence="1" type="ORF">SO802_014042</name>
</gene>
<dbReference type="Proteomes" id="UP001459277">
    <property type="component" value="Unassembled WGS sequence"/>
</dbReference>
<sequence length="190" mass="21977">MVDIGRDTERSDEHHISPCTDIIKLILDPPQALCPSEDQWLIPLNMALVLDEIWHLRNQVSFREGQVDIPHSIMQINFKFLEFSTLLESEKPSFAALAVFRWETPPLGWIELKVDAAVAESSSALAVVARDDKGIRLKQFRWREATVISLNGFRQNHLAVGETIWLNDEKKQSMIEDIYNTKKQKRRRNN</sequence>
<evidence type="ECO:0000313" key="1">
    <source>
        <dbReference type="EMBL" id="KAL0006481.1"/>
    </source>
</evidence>
<accession>A0AAW2DBG0</accession>
<reference evidence="1 2" key="1">
    <citation type="submission" date="2024-01" db="EMBL/GenBank/DDBJ databases">
        <title>A telomere-to-telomere, gap-free genome of sweet tea (Lithocarpus litseifolius).</title>
        <authorList>
            <person name="Zhou J."/>
        </authorList>
    </citation>
    <scope>NUCLEOTIDE SEQUENCE [LARGE SCALE GENOMIC DNA]</scope>
    <source>
        <strain evidence="1">Zhou-2022a</strain>
        <tissue evidence="1">Leaf</tissue>
    </source>
</reference>
<proteinExistence type="predicted"/>
<organism evidence="1 2">
    <name type="scientific">Lithocarpus litseifolius</name>
    <dbReference type="NCBI Taxonomy" id="425828"/>
    <lineage>
        <taxon>Eukaryota</taxon>
        <taxon>Viridiplantae</taxon>
        <taxon>Streptophyta</taxon>
        <taxon>Embryophyta</taxon>
        <taxon>Tracheophyta</taxon>
        <taxon>Spermatophyta</taxon>
        <taxon>Magnoliopsida</taxon>
        <taxon>eudicotyledons</taxon>
        <taxon>Gunneridae</taxon>
        <taxon>Pentapetalae</taxon>
        <taxon>rosids</taxon>
        <taxon>fabids</taxon>
        <taxon>Fagales</taxon>
        <taxon>Fagaceae</taxon>
        <taxon>Lithocarpus</taxon>
    </lineage>
</organism>
<evidence type="ECO:0000313" key="2">
    <source>
        <dbReference type="Proteomes" id="UP001459277"/>
    </source>
</evidence>
<comment type="caution">
    <text evidence="1">The sequence shown here is derived from an EMBL/GenBank/DDBJ whole genome shotgun (WGS) entry which is preliminary data.</text>
</comment>
<name>A0AAW2DBG0_9ROSI</name>
<dbReference type="EMBL" id="JAZDWU010000004">
    <property type="protein sequence ID" value="KAL0006481.1"/>
    <property type="molecule type" value="Genomic_DNA"/>
</dbReference>
<keyword evidence="2" id="KW-1185">Reference proteome</keyword>